<reference evidence="2" key="1">
    <citation type="journal article" date="2014" name="Front. Microbiol.">
        <title>High frequency of phylogenetically diverse reductive dehalogenase-homologous genes in deep subseafloor sedimentary metagenomes.</title>
        <authorList>
            <person name="Kawai M."/>
            <person name="Futagami T."/>
            <person name="Toyoda A."/>
            <person name="Takaki Y."/>
            <person name="Nishi S."/>
            <person name="Hori S."/>
            <person name="Arai W."/>
            <person name="Tsubouchi T."/>
            <person name="Morono Y."/>
            <person name="Uchiyama I."/>
            <person name="Ito T."/>
            <person name="Fujiyama A."/>
            <person name="Inagaki F."/>
            <person name="Takami H."/>
        </authorList>
    </citation>
    <scope>NUCLEOTIDE SEQUENCE</scope>
    <source>
        <strain evidence="2">Expedition CK06-06</strain>
    </source>
</reference>
<feature type="domain" description="Helix-turn-helix type 11" evidence="1">
    <location>
        <begin position="4"/>
        <end position="55"/>
    </location>
</feature>
<sequence>MSVQKDILELLSQRDQPVKTSELAEALKKSTSTIRGETTRLKQKGYIEGDSQEGWVIADTAKEKLEKGEIRPT</sequence>
<gene>
    <name evidence="2" type="ORF">S06H3_29322</name>
</gene>
<dbReference type="EMBL" id="BARV01017174">
    <property type="protein sequence ID" value="GAI20363.1"/>
    <property type="molecule type" value="Genomic_DNA"/>
</dbReference>
<dbReference type="InterPro" id="IPR013196">
    <property type="entry name" value="HTH_11"/>
</dbReference>
<dbReference type="InterPro" id="IPR036390">
    <property type="entry name" value="WH_DNA-bd_sf"/>
</dbReference>
<dbReference type="InterPro" id="IPR036388">
    <property type="entry name" value="WH-like_DNA-bd_sf"/>
</dbReference>
<comment type="caution">
    <text evidence="2">The sequence shown here is derived from an EMBL/GenBank/DDBJ whole genome shotgun (WGS) entry which is preliminary data.</text>
</comment>
<feature type="non-terminal residue" evidence="2">
    <location>
        <position position="73"/>
    </location>
</feature>
<protein>
    <recommendedName>
        <fullName evidence="1">Helix-turn-helix type 11 domain-containing protein</fullName>
    </recommendedName>
</protein>
<name>X1LMP2_9ZZZZ</name>
<proteinExistence type="predicted"/>
<evidence type="ECO:0000259" key="1">
    <source>
        <dbReference type="Pfam" id="PF08279"/>
    </source>
</evidence>
<dbReference type="AlphaFoldDB" id="X1LMP2"/>
<dbReference type="Pfam" id="PF08279">
    <property type="entry name" value="HTH_11"/>
    <property type="match status" value="1"/>
</dbReference>
<accession>X1LMP2</accession>
<organism evidence="2">
    <name type="scientific">marine sediment metagenome</name>
    <dbReference type="NCBI Taxonomy" id="412755"/>
    <lineage>
        <taxon>unclassified sequences</taxon>
        <taxon>metagenomes</taxon>
        <taxon>ecological metagenomes</taxon>
    </lineage>
</organism>
<dbReference type="Gene3D" id="1.10.10.10">
    <property type="entry name" value="Winged helix-like DNA-binding domain superfamily/Winged helix DNA-binding domain"/>
    <property type="match status" value="1"/>
</dbReference>
<evidence type="ECO:0000313" key="2">
    <source>
        <dbReference type="EMBL" id="GAI20363.1"/>
    </source>
</evidence>
<dbReference type="SUPFAM" id="SSF46785">
    <property type="entry name" value="Winged helix' DNA-binding domain"/>
    <property type="match status" value="1"/>
</dbReference>